<evidence type="ECO:0000313" key="13">
    <source>
        <dbReference type="Proteomes" id="UP000460257"/>
    </source>
</evidence>
<dbReference type="CDD" id="cd03284">
    <property type="entry name" value="ABC_MutS1"/>
    <property type="match status" value="1"/>
</dbReference>
<dbReference type="FunFam" id="3.40.1170.10:FF:000001">
    <property type="entry name" value="DNA mismatch repair protein MutS"/>
    <property type="match status" value="1"/>
</dbReference>
<evidence type="ECO:0000256" key="10">
    <source>
        <dbReference type="RuleBase" id="RU003756"/>
    </source>
</evidence>
<comment type="similarity">
    <text evidence="1 9 10">Belongs to the DNA mismatch repair MutS family.</text>
</comment>
<organism evidence="12 13">
    <name type="scientific">Candidatus Weimeria bifida</name>
    <dbReference type="NCBI Taxonomy" id="2599074"/>
    <lineage>
        <taxon>Bacteria</taxon>
        <taxon>Bacillati</taxon>
        <taxon>Bacillota</taxon>
        <taxon>Clostridia</taxon>
        <taxon>Lachnospirales</taxon>
        <taxon>Lachnospiraceae</taxon>
        <taxon>Candidatus Weimeria</taxon>
    </lineage>
</organism>
<dbReference type="Pfam" id="PF05188">
    <property type="entry name" value="MutS_II"/>
    <property type="match status" value="1"/>
</dbReference>
<evidence type="ECO:0000256" key="8">
    <source>
        <dbReference type="ARBA" id="ARBA00024647"/>
    </source>
</evidence>
<dbReference type="InterPro" id="IPR027417">
    <property type="entry name" value="P-loop_NTPase"/>
</dbReference>
<evidence type="ECO:0000256" key="2">
    <source>
        <dbReference type="ARBA" id="ARBA00021982"/>
    </source>
</evidence>
<comment type="function">
    <text evidence="8 9">This protein is involved in the repair of mismatches in DNA. It is possible that it carries out the mismatch recognition step. This protein has a weak ATPase activity.</text>
</comment>
<dbReference type="InterPro" id="IPR007695">
    <property type="entry name" value="DNA_mismatch_repair_MutS-lik_N"/>
</dbReference>
<dbReference type="Pfam" id="PF01624">
    <property type="entry name" value="MutS_I"/>
    <property type="match status" value="1"/>
</dbReference>
<evidence type="ECO:0000256" key="9">
    <source>
        <dbReference type="HAMAP-Rule" id="MF_00096"/>
    </source>
</evidence>
<accession>A0A6N7IY09</accession>
<dbReference type="Pfam" id="PF05190">
    <property type="entry name" value="MutS_IV"/>
    <property type="match status" value="1"/>
</dbReference>
<evidence type="ECO:0000259" key="11">
    <source>
        <dbReference type="PROSITE" id="PS00486"/>
    </source>
</evidence>
<reference evidence="12" key="1">
    <citation type="journal article" date="2020" name="Appl. Environ. Microbiol.">
        <title>Medium-Chain Fatty Acid Synthesis by 'Candidatus Weimeria bifida' gen. nov., sp. nov., and 'Candidatus Pseudoramibacter fermentans' sp. nov.</title>
        <authorList>
            <person name="Scarborough M.J."/>
            <person name="Myers K.S."/>
            <person name="Donohue T.J."/>
            <person name="Noguera D.R."/>
        </authorList>
    </citation>
    <scope>NUCLEOTIDE SEQUENCE</scope>
    <source>
        <strain evidence="12">LCO1.1</strain>
    </source>
</reference>
<keyword evidence="3 9" id="KW-0547">Nucleotide-binding</keyword>
<dbReference type="InterPro" id="IPR017261">
    <property type="entry name" value="DNA_mismatch_repair_MutS/MSH"/>
</dbReference>
<dbReference type="InterPro" id="IPR016151">
    <property type="entry name" value="DNA_mismatch_repair_MutS_N"/>
</dbReference>
<dbReference type="PROSITE" id="PS00486">
    <property type="entry name" value="DNA_MISMATCH_REPAIR_2"/>
    <property type="match status" value="1"/>
</dbReference>
<evidence type="ECO:0000313" key="12">
    <source>
        <dbReference type="EMBL" id="MQN00652.1"/>
    </source>
</evidence>
<dbReference type="InterPro" id="IPR036678">
    <property type="entry name" value="MutS_con_dom_sf"/>
</dbReference>
<name>A0A6N7IY09_9FIRM</name>
<dbReference type="PANTHER" id="PTHR11361:SF34">
    <property type="entry name" value="DNA MISMATCH REPAIR PROTEIN MSH1, MITOCHONDRIAL"/>
    <property type="match status" value="1"/>
</dbReference>
<sequence length="883" mass="99317">MSEISPMMQEYLKTKEQYKDCILFYRLGDFYEMFFDDAKLVSKELDLTLTGKNCGLKERAPMCGVPFHAVDTYLSRLVKNGHKVAICEQLEDPKLAKGLVKRGVIRIVTPGTDLSGGENDGDNNYIASLYCKDKRTIGIAFADVSTGDFYTTEADDITKVSDEVLKYDPSEFIYNSAFSSLYQDFLDEQTEKKKLCSEADRSYFLPDNAENVLKRHFKVYSTEALGLSGHPEEMIASGALTSYLLDTQMNDLSHMNEIHPYSIGKYLVIDNATYRNLELTETMREKEKRGSLFWVLDHTRTAMGQRKLKNMIEHPLLDKDEIEKRLDAIEELNQSMVDREEIREYLSGVYDLLRLLTKFSYRSANPRDLLAFKDSITPLGPVKNLLAGFNSKLLKELSDEIDPMDDLRELLEASIDEDAPATVHDAGILKEGFNEEADRLRKAKTDGKQWLSNLEAKERQRTGISKLKIKYNKVFGYFIEVSNSFKDKVPDDYIRKQTLVNGERFYTPELKELENTILGAQDKLVTLEKEIFDQILEKLNDAAVRIQRTAEAVSVLDVLAGVSDVSQKNHYVRPSINQRGVIDIKGGRHPVVEKMIPDGSFIANDTYLDDDDFTTAIITGPNMAGKSTYMRQTALIVLMAQCGFFVPADSADIGIVDRIFTRVGASDDLASGQSTFMVEMNEVANILKNATEKSLVILDEIGRGTSTFDGLSIAQAVVEYVNDKKKIGAKTLFATHYHELTSLEGRLPGIHNLCVAVKEEGKDVTFLRKIVPGEADRSYGIEVAKLAGVPAPVLRRARKISQKLEREDLENKSRSARKVDDGIEGQISFSDIFSEPEAGTVDRDAEAKDELIGRLQKIDVNNMTPVDAMNELVKLKEKADELK</sequence>
<keyword evidence="7 9" id="KW-0234">DNA repair</keyword>
<evidence type="ECO:0000256" key="7">
    <source>
        <dbReference type="ARBA" id="ARBA00023204"/>
    </source>
</evidence>
<dbReference type="GO" id="GO:0003684">
    <property type="term" value="F:damaged DNA binding"/>
    <property type="evidence" value="ECO:0007669"/>
    <property type="project" value="UniProtKB-UniRule"/>
</dbReference>
<proteinExistence type="inferred from homology"/>
<evidence type="ECO:0000256" key="3">
    <source>
        <dbReference type="ARBA" id="ARBA00022741"/>
    </source>
</evidence>
<gene>
    <name evidence="9 12" type="primary">mutS</name>
    <name evidence="12" type="ORF">FRC54_01445</name>
</gene>
<dbReference type="PIRSF" id="PIRSF037677">
    <property type="entry name" value="DNA_mis_repair_Msh6"/>
    <property type="match status" value="1"/>
</dbReference>
<dbReference type="GO" id="GO:0005524">
    <property type="term" value="F:ATP binding"/>
    <property type="evidence" value="ECO:0007669"/>
    <property type="project" value="UniProtKB-UniRule"/>
</dbReference>
<dbReference type="GO" id="GO:0006298">
    <property type="term" value="P:mismatch repair"/>
    <property type="evidence" value="ECO:0007669"/>
    <property type="project" value="UniProtKB-UniRule"/>
</dbReference>
<dbReference type="NCBIfam" id="TIGR01070">
    <property type="entry name" value="mutS1"/>
    <property type="match status" value="1"/>
</dbReference>
<dbReference type="PANTHER" id="PTHR11361">
    <property type="entry name" value="DNA MISMATCH REPAIR PROTEIN MUTS FAMILY MEMBER"/>
    <property type="match status" value="1"/>
</dbReference>
<comment type="caution">
    <text evidence="12">The sequence shown here is derived from an EMBL/GenBank/DDBJ whole genome shotgun (WGS) entry which is preliminary data.</text>
</comment>
<dbReference type="SUPFAM" id="SSF48334">
    <property type="entry name" value="DNA repair protein MutS, domain III"/>
    <property type="match status" value="1"/>
</dbReference>
<dbReference type="FunFam" id="1.10.1420.10:FF:000001">
    <property type="entry name" value="DNA mismatch repair protein MutS"/>
    <property type="match status" value="1"/>
</dbReference>
<evidence type="ECO:0000256" key="1">
    <source>
        <dbReference type="ARBA" id="ARBA00006271"/>
    </source>
</evidence>
<dbReference type="InterPro" id="IPR007696">
    <property type="entry name" value="DNA_mismatch_repair_MutS_core"/>
</dbReference>
<dbReference type="SUPFAM" id="SSF55271">
    <property type="entry name" value="DNA repair protein MutS, domain I"/>
    <property type="match status" value="1"/>
</dbReference>
<dbReference type="GO" id="GO:0140664">
    <property type="term" value="F:ATP-dependent DNA damage sensor activity"/>
    <property type="evidence" value="ECO:0007669"/>
    <property type="project" value="InterPro"/>
</dbReference>
<dbReference type="InterPro" id="IPR000432">
    <property type="entry name" value="DNA_mismatch_repair_MutS_C"/>
</dbReference>
<dbReference type="GO" id="GO:0030983">
    <property type="term" value="F:mismatched DNA binding"/>
    <property type="evidence" value="ECO:0007669"/>
    <property type="project" value="InterPro"/>
</dbReference>
<dbReference type="SMART" id="SM00533">
    <property type="entry name" value="MUTSd"/>
    <property type="match status" value="1"/>
</dbReference>
<dbReference type="InterPro" id="IPR007860">
    <property type="entry name" value="DNA_mmatch_repair_MutS_con_dom"/>
</dbReference>
<dbReference type="Gene3D" id="3.40.50.300">
    <property type="entry name" value="P-loop containing nucleotide triphosphate hydrolases"/>
    <property type="match status" value="1"/>
</dbReference>
<keyword evidence="5 9" id="KW-0067">ATP-binding</keyword>
<dbReference type="SUPFAM" id="SSF52540">
    <property type="entry name" value="P-loop containing nucleoside triphosphate hydrolases"/>
    <property type="match status" value="1"/>
</dbReference>
<dbReference type="InterPro" id="IPR045076">
    <property type="entry name" value="MutS"/>
</dbReference>
<dbReference type="SMART" id="SM00534">
    <property type="entry name" value="MUTSac"/>
    <property type="match status" value="1"/>
</dbReference>
<dbReference type="Gene3D" id="3.40.1170.10">
    <property type="entry name" value="DNA repair protein MutS, domain I"/>
    <property type="match status" value="1"/>
</dbReference>
<dbReference type="GO" id="GO:0005829">
    <property type="term" value="C:cytosol"/>
    <property type="evidence" value="ECO:0007669"/>
    <property type="project" value="TreeGrafter"/>
</dbReference>
<dbReference type="NCBIfam" id="NF003810">
    <property type="entry name" value="PRK05399.1"/>
    <property type="match status" value="1"/>
</dbReference>
<dbReference type="Proteomes" id="UP000460257">
    <property type="component" value="Unassembled WGS sequence"/>
</dbReference>
<feature type="domain" description="DNA mismatch repair proteins mutS family" evidence="11">
    <location>
        <begin position="694"/>
        <end position="710"/>
    </location>
</feature>
<keyword evidence="6 9" id="KW-0238">DNA-binding</keyword>
<evidence type="ECO:0000256" key="6">
    <source>
        <dbReference type="ARBA" id="ARBA00023125"/>
    </source>
</evidence>
<keyword evidence="13" id="KW-1185">Reference proteome</keyword>
<protein>
    <recommendedName>
        <fullName evidence="2 9">DNA mismatch repair protein MutS</fullName>
    </recommendedName>
</protein>
<feature type="binding site" evidence="9">
    <location>
        <begin position="620"/>
        <end position="627"/>
    </location>
    <ligand>
        <name>ATP</name>
        <dbReference type="ChEBI" id="CHEBI:30616"/>
    </ligand>
</feature>
<dbReference type="Gene3D" id="3.30.420.110">
    <property type="entry name" value="MutS, connector domain"/>
    <property type="match status" value="1"/>
</dbReference>
<evidence type="ECO:0000256" key="4">
    <source>
        <dbReference type="ARBA" id="ARBA00022763"/>
    </source>
</evidence>
<dbReference type="SUPFAM" id="SSF53150">
    <property type="entry name" value="DNA repair protein MutS, domain II"/>
    <property type="match status" value="1"/>
</dbReference>
<dbReference type="Pfam" id="PF05192">
    <property type="entry name" value="MutS_III"/>
    <property type="match status" value="1"/>
</dbReference>
<dbReference type="Pfam" id="PF00488">
    <property type="entry name" value="MutS_V"/>
    <property type="match status" value="1"/>
</dbReference>
<dbReference type="FunFam" id="3.40.50.300:FF:000870">
    <property type="entry name" value="MutS protein homolog 4"/>
    <property type="match status" value="1"/>
</dbReference>
<dbReference type="InterPro" id="IPR005748">
    <property type="entry name" value="DNA_mismatch_repair_MutS"/>
</dbReference>
<dbReference type="InterPro" id="IPR007861">
    <property type="entry name" value="DNA_mismatch_repair_MutS_clamp"/>
</dbReference>
<dbReference type="HAMAP" id="MF_00096">
    <property type="entry name" value="MutS"/>
    <property type="match status" value="1"/>
</dbReference>
<keyword evidence="4 9" id="KW-0227">DNA damage</keyword>
<dbReference type="AlphaFoldDB" id="A0A6N7IY09"/>
<dbReference type="InterPro" id="IPR036187">
    <property type="entry name" value="DNA_mismatch_repair_MutS_sf"/>
</dbReference>
<dbReference type="Gene3D" id="1.10.1420.10">
    <property type="match status" value="2"/>
</dbReference>
<dbReference type="EMBL" id="VOGC01000002">
    <property type="protein sequence ID" value="MQN00652.1"/>
    <property type="molecule type" value="Genomic_DNA"/>
</dbReference>
<evidence type="ECO:0000256" key="5">
    <source>
        <dbReference type="ARBA" id="ARBA00022840"/>
    </source>
</evidence>